<dbReference type="OrthoDB" id="3602945at2"/>
<evidence type="ECO:0000313" key="4">
    <source>
        <dbReference type="Proteomes" id="UP000325787"/>
    </source>
</evidence>
<keyword evidence="2" id="KW-0812">Transmembrane</keyword>
<reference evidence="4" key="1">
    <citation type="journal article" date="2021" name="Curr. Microbiol.">
        <title>Complete genome of nocamycin-producing strain Saccharothrix syringae NRRL B-16468 reveals the biosynthetic potential for secondary metabolites.</title>
        <authorList>
            <person name="Mo X."/>
            <person name="Yang S."/>
        </authorList>
    </citation>
    <scope>NUCLEOTIDE SEQUENCE [LARGE SCALE GENOMIC DNA]</scope>
    <source>
        <strain evidence="4">ATCC 51364 / DSM 43886 / JCM 6844 / KCTC 9398 / NBRC 14523 / NRRL B-16468 / INA 2240</strain>
    </source>
</reference>
<dbReference type="EMBL" id="CP034550">
    <property type="protein sequence ID" value="QFZ18822.1"/>
    <property type="molecule type" value="Genomic_DNA"/>
</dbReference>
<keyword evidence="2" id="KW-0472">Membrane</keyword>
<evidence type="ECO:0000256" key="1">
    <source>
        <dbReference type="SAM" id="MobiDB-lite"/>
    </source>
</evidence>
<protein>
    <recommendedName>
        <fullName evidence="5">DUF4367 domain-containing protein</fullName>
    </recommendedName>
</protein>
<dbReference type="KEGG" id="ssyi:EKG83_16420"/>
<evidence type="ECO:0000256" key="2">
    <source>
        <dbReference type="SAM" id="Phobius"/>
    </source>
</evidence>
<feature type="region of interest" description="Disordered" evidence="1">
    <location>
        <begin position="290"/>
        <end position="310"/>
    </location>
</feature>
<evidence type="ECO:0008006" key="5">
    <source>
        <dbReference type="Google" id="ProtNLM"/>
    </source>
</evidence>
<dbReference type="AlphaFoldDB" id="A0A5Q0GZJ9"/>
<feature type="transmembrane region" description="Helical" evidence="2">
    <location>
        <begin position="48"/>
        <end position="67"/>
    </location>
</feature>
<keyword evidence="2" id="KW-1133">Transmembrane helix</keyword>
<accession>A0A5Q0GZJ9</accession>
<proteinExistence type="predicted"/>
<gene>
    <name evidence="3" type="ORF">EKG83_16420</name>
</gene>
<organism evidence="3 4">
    <name type="scientific">Saccharothrix syringae</name>
    <name type="common">Nocardiopsis syringae</name>
    <dbReference type="NCBI Taxonomy" id="103733"/>
    <lineage>
        <taxon>Bacteria</taxon>
        <taxon>Bacillati</taxon>
        <taxon>Actinomycetota</taxon>
        <taxon>Actinomycetes</taxon>
        <taxon>Pseudonocardiales</taxon>
        <taxon>Pseudonocardiaceae</taxon>
        <taxon>Saccharothrix</taxon>
    </lineage>
</organism>
<sequence>MNGEPTNVEKLVRDALTAHEHVAPDGDEVFAAARARIDRRRTALNRPLAVAAGVAALTLAAGTVAVLNRPGPADGVAAPADQVRTTAPASSAPAGPVVPDLAMPFSLGWLPPGSVDYLARRINIGSAAEAPDTPLYGGEYMLTVTAGGQVLLIDVQQFRMVSVDEAAFKSGPGRPVTVNGQRAVESANPGGPGGYELYVAHPDGGSVYVNVANEPGGTVPAEQLVEVGRRVAREIGFPGTTTVTPAFGLRDLPGDLRVCAFNVGRSPSSRPGQSTSYSLGTCATMPPITVGTADPETVTGTPGEPVQGRETRYADEGGYHRLWVLDAVDGAPVHLAGRVPPAELRDLADRLVLPG</sequence>
<evidence type="ECO:0000313" key="3">
    <source>
        <dbReference type="EMBL" id="QFZ18822.1"/>
    </source>
</evidence>
<keyword evidence="4" id="KW-1185">Reference proteome</keyword>
<dbReference type="Proteomes" id="UP000325787">
    <property type="component" value="Chromosome"/>
</dbReference>
<dbReference type="RefSeq" id="WP_033430978.1">
    <property type="nucleotide sequence ID" value="NZ_CP034550.1"/>
</dbReference>
<name>A0A5Q0GZJ9_SACSY</name>